<protein>
    <submittedName>
        <fullName evidence="1">Uncharacterized protein</fullName>
    </submittedName>
</protein>
<proteinExistence type="predicted"/>
<comment type="caution">
    <text evidence="1">The sequence shown here is derived from an EMBL/GenBank/DDBJ whole genome shotgun (WGS) entry which is preliminary data.</text>
</comment>
<evidence type="ECO:0000313" key="1">
    <source>
        <dbReference type="EMBL" id="KAK8786412.1"/>
    </source>
</evidence>
<dbReference type="AlphaFoldDB" id="A0AAQ4FIJ3"/>
<reference evidence="1 2" key="1">
    <citation type="journal article" date="2023" name="Arcadia Sci">
        <title>De novo assembly of a long-read Amblyomma americanum tick genome.</title>
        <authorList>
            <person name="Chou S."/>
            <person name="Poskanzer K.E."/>
            <person name="Rollins M."/>
            <person name="Thuy-Boun P.S."/>
        </authorList>
    </citation>
    <scope>NUCLEOTIDE SEQUENCE [LARGE SCALE GENOMIC DNA]</scope>
    <source>
        <strain evidence="1">F_SG_1</strain>
        <tissue evidence="1">Salivary glands</tissue>
    </source>
</reference>
<dbReference type="EMBL" id="JARKHS020002766">
    <property type="protein sequence ID" value="KAK8786412.1"/>
    <property type="molecule type" value="Genomic_DNA"/>
</dbReference>
<accession>A0AAQ4FIJ3</accession>
<evidence type="ECO:0000313" key="2">
    <source>
        <dbReference type="Proteomes" id="UP001321473"/>
    </source>
</evidence>
<sequence>MLRLPTRTCVPSPRVQVRDTFSRECNETTMNLVFRLSLEKPYIVFDLSSPLGGGMLAGSQLTVSVDSLDVDIGLITPKVKGSAQGVEPQVPFAEVRRAHNLRLEFTGMPPATTALNSALALVQRLVPSVQTRLFEIILFRILRNYVATTPLAF</sequence>
<gene>
    <name evidence="1" type="ORF">V5799_023817</name>
</gene>
<dbReference type="Proteomes" id="UP001321473">
    <property type="component" value="Unassembled WGS sequence"/>
</dbReference>
<name>A0AAQ4FIJ3_AMBAM</name>
<keyword evidence="2" id="KW-1185">Reference proteome</keyword>
<organism evidence="1 2">
    <name type="scientific">Amblyomma americanum</name>
    <name type="common">Lone star tick</name>
    <dbReference type="NCBI Taxonomy" id="6943"/>
    <lineage>
        <taxon>Eukaryota</taxon>
        <taxon>Metazoa</taxon>
        <taxon>Ecdysozoa</taxon>
        <taxon>Arthropoda</taxon>
        <taxon>Chelicerata</taxon>
        <taxon>Arachnida</taxon>
        <taxon>Acari</taxon>
        <taxon>Parasitiformes</taxon>
        <taxon>Ixodida</taxon>
        <taxon>Ixodoidea</taxon>
        <taxon>Ixodidae</taxon>
        <taxon>Amblyomminae</taxon>
        <taxon>Amblyomma</taxon>
    </lineage>
</organism>